<feature type="domain" description="Galectin" evidence="4">
    <location>
        <begin position="59"/>
        <end position="213"/>
    </location>
</feature>
<accession>A0A7E4VWC4</accession>
<evidence type="ECO:0000313" key="6">
    <source>
        <dbReference type="WBParaSite" id="Pan_g4197.t1"/>
    </source>
</evidence>
<dbReference type="SMART" id="SM00276">
    <property type="entry name" value="GLECT"/>
    <property type="match status" value="2"/>
</dbReference>
<dbReference type="PANTHER" id="PTHR11346:SF147">
    <property type="entry name" value="GALECTIN"/>
    <property type="match status" value="1"/>
</dbReference>
<feature type="signal peptide" evidence="3">
    <location>
        <begin position="1"/>
        <end position="15"/>
    </location>
</feature>
<dbReference type="GO" id="GO:0030246">
    <property type="term" value="F:carbohydrate binding"/>
    <property type="evidence" value="ECO:0007669"/>
    <property type="project" value="UniProtKB-UniRule"/>
</dbReference>
<dbReference type="InterPro" id="IPR013320">
    <property type="entry name" value="ConA-like_dom_sf"/>
</dbReference>
<reference evidence="6" key="2">
    <citation type="submission" date="2020-10" db="UniProtKB">
        <authorList>
            <consortium name="WormBaseParasite"/>
        </authorList>
    </citation>
    <scope>IDENTIFICATION</scope>
</reference>
<dbReference type="PROSITE" id="PS51304">
    <property type="entry name" value="GALECTIN"/>
    <property type="match status" value="2"/>
</dbReference>
<reference evidence="5" key="1">
    <citation type="journal article" date="2013" name="Genetics">
        <title>The draft genome and transcriptome of Panagrellus redivivus are shaped by the harsh demands of a free-living lifestyle.</title>
        <authorList>
            <person name="Srinivasan J."/>
            <person name="Dillman A.R."/>
            <person name="Macchietto M.G."/>
            <person name="Heikkinen L."/>
            <person name="Lakso M."/>
            <person name="Fracchia K.M."/>
            <person name="Antoshechkin I."/>
            <person name="Mortazavi A."/>
            <person name="Wong G."/>
            <person name="Sternberg P.W."/>
        </authorList>
    </citation>
    <scope>NUCLEOTIDE SEQUENCE [LARGE SCALE GENOMIC DNA]</scope>
    <source>
        <strain evidence="5">MT8872</strain>
    </source>
</reference>
<evidence type="ECO:0000259" key="4">
    <source>
        <dbReference type="PROSITE" id="PS51304"/>
    </source>
</evidence>
<sequence>MLRLVLLFLLATVQGQTTDIRKMSEHRCLGYAWVADGNRFRYSELKMLPGNKMFYNGQYLYAFSTGIREGQTIHIDAQLNFKYYGGNFEFNVLGGTPIIKDGSGANVLHLKFTKIKNLMPPQSGQPARQNSTASLAVIANTLKNNEWMREIKSGAPFYGDKFLPLTITAMPDKFEIRTFGEVLLHYPYRLPLDYVQFVNALGEGLELSQIYIGGQIMMAPLRAVFPNGGIKPGFTLIIDAVAKNSDFSIAFTDPENKFGIMLEIKVNFSKQTVILNSKIGKRWGQAVRGSYFPFKSGKAFNMEVRFFERILTVYVDSEKELATFDYRALPTFGEMSFYGSLEIRGISVCEPQRWPMHTGDKYSGLLTKQTYSYQRGENTD</sequence>
<dbReference type="SUPFAM" id="SSF49899">
    <property type="entry name" value="Concanavalin A-like lectins/glucanases"/>
    <property type="match status" value="2"/>
</dbReference>
<dbReference type="Pfam" id="PF00337">
    <property type="entry name" value="Gal-bind_lectin"/>
    <property type="match status" value="2"/>
</dbReference>
<dbReference type="AlphaFoldDB" id="A0A7E4VWC4"/>
<evidence type="ECO:0000256" key="1">
    <source>
        <dbReference type="ARBA" id="ARBA00022734"/>
    </source>
</evidence>
<feature type="chain" id="PRO_5028935751" description="Galectin" evidence="3">
    <location>
        <begin position="16"/>
        <end position="380"/>
    </location>
</feature>
<keyword evidence="1 2" id="KW-0430">Lectin</keyword>
<dbReference type="PANTHER" id="PTHR11346">
    <property type="entry name" value="GALECTIN"/>
    <property type="match status" value="1"/>
</dbReference>
<protein>
    <recommendedName>
        <fullName evidence="2">Galectin</fullName>
    </recommendedName>
</protein>
<evidence type="ECO:0000256" key="2">
    <source>
        <dbReference type="RuleBase" id="RU102079"/>
    </source>
</evidence>
<dbReference type="WBParaSite" id="Pan_g4197.t1">
    <property type="protein sequence ID" value="Pan_g4197.t1"/>
    <property type="gene ID" value="Pan_g4197"/>
</dbReference>
<dbReference type="CDD" id="cd00070">
    <property type="entry name" value="GLECT"/>
    <property type="match status" value="1"/>
</dbReference>
<dbReference type="SMART" id="SM00908">
    <property type="entry name" value="Gal-bind_lectin"/>
    <property type="match status" value="1"/>
</dbReference>
<evidence type="ECO:0000256" key="3">
    <source>
        <dbReference type="SAM" id="SignalP"/>
    </source>
</evidence>
<dbReference type="InterPro" id="IPR001079">
    <property type="entry name" value="Galectin_CRD"/>
</dbReference>
<keyword evidence="5" id="KW-1185">Reference proteome</keyword>
<keyword evidence="3" id="KW-0732">Signal</keyword>
<feature type="domain" description="Galectin" evidence="4">
    <location>
        <begin position="222"/>
        <end position="357"/>
    </location>
</feature>
<evidence type="ECO:0000313" key="5">
    <source>
        <dbReference type="Proteomes" id="UP000492821"/>
    </source>
</evidence>
<dbReference type="Gene3D" id="2.60.120.200">
    <property type="match status" value="2"/>
</dbReference>
<proteinExistence type="predicted"/>
<organism evidence="5 6">
    <name type="scientific">Panagrellus redivivus</name>
    <name type="common">Microworm</name>
    <dbReference type="NCBI Taxonomy" id="6233"/>
    <lineage>
        <taxon>Eukaryota</taxon>
        <taxon>Metazoa</taxon>
        <taxon>Ecdysozoa</taxon>
        <taxon>Nematoda</taxon>
        <taxon>Chromadorea</taxon>
        <taxon>Rhabditida</taxon>
        <taxon>Tylenchina</taxon>
        <taxon>Panagrolaimomorpha</taxon>
        <taxon>Panagrolaimoidea</taxon>
        <taxon>Panagrolaimidae</taxon>
        <taxon>Panagrellus</taxon>
    </lineage>
</organism>
<name>A0A7E4VWC4_PANRE</name>
<dbReference type="Proteomes" id="UP000492821">
    <property type="component" value="Unassembled WGS sequence"/>
</dbReference>
<dbReference type="InterPro" id="IPR044156">
    <property type="entry name" value="Galectin-like"/>
</dbReference>